<sequence length="569" mass="64072">MEPYIMALETKSIDPKAESRIFVLLNMHLPHVPLMQGFVPYVRTNAPSVAPKEPESLATQFNRDGVVHVAVLVVPVEELRILFKLNVDERRVRDAQKLGQVYPYLYELACTNTLLYHPWLSSCQIGKYHINKFSDQTAIVLVDSETSTVADEELALIHDEDQKLLTIANRLNSYIVGLEAAVDIPRDKKGASGNFDFNHEGIPQIRSVLTYCVEVQEVGNVALSRDNFDSLKHTLAKQLQSQLKCAARETTRIVNVIPRRVLDFEDRLAVSAITHFHTRFHPADTGFPEQWKMGLQGVIDSLGVNKGLGINFQLPVYGDLELELGMYVPNYERHVDISDPRSIECKMLDSVFELLKLMSYDCYPSEHFVARDGADLYATALVQMSISSISVHLGGKEYSDLVFLELLSRKCKWASFSVFTFSGVASYLVVVQMFTTFPLDPKPSHLWEINTLARRTGLEHSLISELDSVFELLKLMSYDCYPSEHFVARDGADLYATALVQMSISSISVHLGGKEYSDLVFLELLSRKCKWASFSVFTFPEVASYLTTATGNPILFDQMPDAGTRASWE</sequence>
<gene>
    <name evidence="1" type="ORF">CRM22_007355</name>
</gene>
<dbReference type="EMBL" id="SJOL01007445">
    <property type="protein sequence ID" value="TGZ62593.1"/>
    <property type="molecule type" value="Genomic_DNA"/>
</dbReference>
<reference evidence="1 2" key="1">
    <citation type="journal article" date="2019" name="BMC Genomics">
        <title>New insights from Opisthorchis felineus genome: update on genomics of the epidemiologically important liver flukes.</title>
        <authorList>
            <person name="Ershov N.I."/>
            <person name="Mordvinov V.A."/>
            <person name="Prokhortchouk E.B."/>
            <person name="Pakharukova M.Y."/>
            <person name="Gunbin K.V."/>
            <person name="Ustyantsev K."/>
            <person name="Genaev M.A."/>
            <person name="Blinov A.G."/>
            <person name="Mazur A."/>
            <person name="Boulygina E."/>
            <person name="Tsygankova S."/>
            <person name="Khrameeva E."/>
            <person name="Chekanov N."/>
            <person name="Fan G."/>
            <person name="Xiao A."/>
            <person name="Zhang H."/>
            <person name="Xu X."/>
            <person name="Yang H."/>
            <person name="Solovyev V."/>
            <person name="Lee S.M."/>
            <person name="Liu X."/>
            <person name="Afonnikov D.A."/>
            <person name="Skryabin K.G."/>
        </authorList>
    </citation>
    <scope>NUCLEOTIDE SEQUENCE [LARGE SCALE GENOMIC DNA]</scope>
    <source>
        <strain evidence="1">AK-0245</strain>
        <tissue evidence="1">Whole organism</tissue>
    </source>
</reference>
<proteinExistence type="predicted"/>
<dbReference type="OrthoDB" id="10390323at2759"/>
<comment type="caution">
    <text evidence="1">The sequence shown here is derived from an EMBL/GenBank/DDBJ whole genome shotgun (WGS) entry which is preliminary data.</text>
</comment>
<dbReference type="Proteomes" id="UP000308267">
    <property type="component" value="Unassembled WGS sequence"/>
</dbReference>
<evidence type="ECO:0000313" key="1">
    <source>
        <dbReference type="EMBL" id="TGZ62593.1"/>
    </source>
</evidence>
<evidence type="ECO:0000313" key="2">
    <source>
        <dbReference type="Proteomes" id="UP000308267"/>
    </source>
</evidence>
<keyword evidence="2" id="KW-1185">Reference proteome</keyword>
<name>A0A4S2LGI8_OPIFE</name>
<accession>A0A4S2LGI8</accession>
<organism evidence="1 2">
    <name type="scientific">Opisthorchis felineus</name>
    <dbReference type="NCBI Taxonomy" id="147828"/>
    <lineage>
        <taxon>Eukaryota</taxon>
        <taxon>Metazoa</taxon>
        <taxon>Spiralia</taxon>
        <taxon>Lophotrochozoa</taxon>
        <taxon>Platyhelminthes</taxon>
        <taxon>Trematoda</taxon>
        <taxon>Digenea</taxon>
        <taxon>Opisthorchiida</taxon>
        <taxon>Opisthorchiata</taxon>
        <taxon>Opisthorchiidae</taxon>
        <taxon>Opisthorchis</taxon>
    </lineage>
</organism>
<protein>
    <submittedName>
        <fullName evidence="1">Uncharacterized protein</fullName>
    </submittedName>
</protein>
<dbReference type="AlphaFoldDB" id="A0A4S2LGI8"/>